<dbReference type="EMBL" id="PSZC01000026">
    <property type="protein sequence ID" value="PPJ34979.1"/>
    <property type="molecule type" value="Genomic_DNA"/>
</dbReference>
<reference evidence="1 2" key="1">
    <citation type="submission" date="2018-02" db="EMBL/GenBank/DDBJ databases">
        <title>8 Nocardia nova and 1 Nocardia cyriacigeorgica strain used for evolution to TMP-SMX.</title>
        <authorList>
            <person name="Mehta H."/>
            <person name="Weng J."/>
            <person name="Shamoo Y."/>
        </authorList>
    </citation>
    <scope>NUCLEOTIDE SEQUENCE [LARGE SCALE GENOMIC DNA]</scope>
    <source>
        <strain evidence="1 2">MDA3139</strain>
    </source>
</reference>
<proteinExistence type="predicted"/>
<evidence type="ECO:0000313" key="2">
    <source>
        <dbReference type="Proteomes" id="UP000239874"/>
    </source>
</evidence>
<accession>A0A2S6AIA9</accession>
<evidence type="ECO:0000313" key="1">
    <source>
        <dbReference type="EMBL" id="PPJ34979.1"/>
    </source>
</evidence>
<organism evidence="1 2">
    <name type="scientific">Nocardia nova</name>
    <dbReference type="NCBI Taxonomy" id="37330"/>
    <lineage>
        <taxon>Bacteria</taxon>
        <taxon>Bacillati</taxon>
        <taxon>Actinomycetota</taxon>
        <taxon>Actinomycetes</taxon>
        <taxon>Mycobacteriales</taxon>
        <taxon>Nocardiaceae</taxon>
        <taxon>Nocardia</taxon>
    </lineage>
</organism>
<dbReference type="Proteomes" id="UP000239874">
    <property type="component" value="Unassembled WGS sequence"/>
</dbReference>
<dbReference type="SUPFAM" id="SSF52540">
    <property type="entry name" value="P-loop containing nucleoside triphosphate hydrolases"/>
    <property type="match status" value="1"/>
</dbReference>
<sequence length="288" mass="30684">MFYSNQYNSVIGDPESGKTLLTDCASVDELAAGGRVLRIDMDHNGVQSTISRLIGMGADTAALADTSRFLYIEPEDRIELAAVVDHMKTWKPTLVVLDSIGELLPMFGHNSNSADDFTACHSAVIKPLVRTGACVIGIDHLSKGSDSRAYGAGGTMAKKRALGGTSIRVTLDVAFTPGKGGSAYLSINKDRHGGLRAHSPVGDKEPSAGKFVLWPNDDGTVRATIKAPSKDERNPAEAAPAEDIAAVAALDPPPTSANEAQKRLKWRADRARAAFKAWKLTPRDEDAM</sequence>
<dbReference type="Gene3D" id="3.40.50.300">
    <property type="entry name" value="P-loop containing nucleotide triphosphate hydrolases"/>
    <property type="match status" value="1"/>
</dbReference>
<name>A0A2S6AIA9_9NOCA</name>
<gene>
    <name evidence="1" type="ORF">C5E45_28295</name>
</gene>
<protein>
    <submittedName>
        <fullName evidence="1">Recombinase RecA</fullName>
    </submittedName>
</protein>
<comment type="caution">
    <text evidence="1">The sequence shown here is derived from an EMBL/GenBank/DDBJ whole genome shotgun (WGS) entry which is preliminary data.</text>
</comment>
<dbReference type="AlphaFoldDB" id="A0A2S6AIA9"/>
<dbReference type="InterPro" id="IPR027417">
    <property type="entry name" value="P-loop_NTPase"/>
</dbReference>